<organism evidence="2 3">
    <name type="scientific">Pseudomonas putida</name>
    <name type="common">Arthrobacter siderocapsulatus</name>
    <dbReference type="NCBI Taxonomy" id="303"/>
    <lineage>
        <taxon>Bacteria</taxon>
        <taxon>Pseudomonadati</taxon>
        <taxon>Pseudomonadota</taxon>
        <taxon>Gammaproteobacteria</taxon>
        <taxon>Pseudomonadales</taxon>
        <taxon>Pseudomonadaceae</taxon>
        <taxon>Pseudomonas</taxon>
    </lineage>
</organism>
<reference evidence="2 3" key="1">
    <citation type="submission" date="2020-04" db="EMBL/GenBank/DDBJ databases">
        <title>Molecular characterization of pseudomonads from Agaricus bisporus reveal novel blotch 2 pathogens in Western Europe.</title>
        <authorList>
            <person name="Taparia T."/>
            <person name="Krijger M."/>
            <person name="Haynes E."/>
            <person name="Elpinstone J.G."/>
            <person name="Noble R."/>
            <person name="Van Der Wolf J."/>
        </authorList>
    </citation>
    <scope>NUCLEOTIDE SEQUENCE [LARGE SCALE GENOMIC DNA]</scope>
    <source>
        <strain evidence="2 3">P7765</strain>
    </source>
</reference>
<dbReference type="RefSeq" id="WP_177011294.1">
    <property type="nucleotide sequence ID" value="NZ_JACARV010000119.1"/>
</dbReference>
<comment type="caution">
    <text evidence="2">The sequence shown here is derived from an EMBL/GenBank/DDBJ whole genome shotgun (WGS) entry which is preliminary data.</text>
</comment>
<sequence length="174" mass="18478">MSDGEIKMLATVSEAAFTRLYRELKALPERKRVKRLIVLAQIGQVAEMAAMGQPMLPASDLLPSPVAAATAAAVAVIPPPAERIEDRVAKTGLVVDPVQDGPKAGNRLTRTVEEPMGHAQDGNSSQLLSPEAATDNTLQLHEPRPAEVAPAPDHPDGQSTRRARRSGHGFSVSL</sequence>
<protein>
    <submittedName>
        <fullName evidence="2">Uncharacterized protein</fullName>
    </submittedName>
</protein>
<name>A0A7Y7ZGQ5_PSEPU</name>
<feature type="compositionally biased region" description="Polar residues" evidence="1">
    <location>
        <begin position="121"/>
        <end position="139"/>
    </location>
</feature>
<feature type="region of interest" description="Disordered" evidence="1">
    <location>
        <begin position="115"/>
        <end position="174"/>
    </location>
</feature>
<accession>A0A7Y7ZGQ5</accession>
<proteinExistence type="predicted"/>
<evidence type="ECO:0000313" key="2">
    <source>
        <dbReference type="EMBL" id="NWC84068.1"/>
    </source>
</evidence>
<gene>
    <name evidence="2" type="ORF">HX798_27845</name>
</gene>
<dbReference type="Proteomes" id="UP000542695">
    <property type="component" value="Unassembled WGS sequence"/>
</dbReference>
<dbReference type="AlphaFoldDB" id="A0A7Y7ZGQ5"/>
<evidence type="ECO:0000256" key="1">
    <source>
        <dbReference type="SAM" id="MobiDB-lite"/>
    </source>
</evidence>
<dbReference type="EMBL" id="JACARV010000119">
    <property type="protein sequence ID" value="NWC84068.1"/>
    <property type="molecule type" value="Genomic_DNA"/>
</dbReference>
<evidence type="ECO:0000313" key="3">
    <source>
        <dbReference type="Proteomes" id="UP000542695"/>
    </source>
</evidence>